<evidence type="ECO:0000256" key="1">
    <source>
        <dbReference type="SAM" id="MobiDB-lite"/>
    </source>
</evidence>
<accession>A0A9X2HP41</accession>
<dbReference type="Proteomes" id="UP001139451">
    <property type="component" value="Unassembled WGS sequence"/>
</dbReference>
<evidence type="ECO:0000313" key="3">
    <source>
        <dbReference type="EMBL" id="MCP3729420.1"/>
    </source>
</evidence>
<evidence type="ECO:0008006" key="5">
    <source>
        <dbReference type="Google" id="ProtNLM"/>
    </source>
</evidence>
<organism evidence="3 4">
    <name type="scientific">Sphingomonas tagetis</name>
    <dbReference type="NCBI Taxonomy" id="2949092"/>
    <lineage>
        <taxon>Bacteria</taxon>
        <taxon>Pseudomonadati</taxon>
        <taxon>Pseudomonadota</taxon>
        <taxon>Alphaproteobacteria</taxon>
        <taxon>Sphingomonadales</taxon>
        <taxon>Sphingomonadaceae</taxon>
        <taxon>Sphingomonas</taxon>
    </lineage>
</organism>
<proteinExistence type="predicted"/>
<evidence type="ECO:0000313" key="4">
    <source>
        <dbReference type="Proteomes" id="UP001139451"/>
    </source>
</evidence>
<gene>
    <name evidence="3" type="ORF">M9978_03170</name>
</gene>
<feature type="region of interest" description="Disordered" evidence="1">
    <location>
        <begin position="35"/>
        <end position="103"/>
    </location>
</feature>
<feature type="signal peptide" evidence="2">
    <location>
        <begin position="1"/>
        <end position="22"/>
    </location>
</feature>
<comment type="caution">
    <text evidence="3">The sequence shown here is derived from an EMBL/GenBank/DDBJ whole genome shotgun (WGS) entry which is preliminary data.</text>
</comment>
<keyword evidence="4" id="KW-1185">Reference proteome</keyword>
<protein>
    <recommendedName>
        <fullName evidence="5">Collagen, middle region</fullName>
    </recommendedName>
</protein>
<dbReference type="RefSeq" id="WP_254291411.1">
    <property type="nucleotide sequence ID" value="NZ_JAMLDX010000002.1"/>
</dbReference>
<keyword evidence="2" id="KW-0732">Signal</keyword>
<dbReference type="AlphaFoldDB" id="A0A9X2HP41"/>
<feature type="chain" id="PRO_5040811613" description="Collagen, middle region" evidence="2">
    <location>
        <begin position="23"/>
        <end position="291"/>
    </location>
</feature>
<evidence type="ECO:0000256" key="2">
    <source>
        <dbReference type="SAM" id="SignalP"/>
    </source>
</evidence>
<dbReference type="EMBL" id="JAMLDX010000002">
    <property type="protein sequence ID" value="MCP3729420.1"/>
    <property type="molecule type" value="Genomic_DNA"/>
</dbReference>
<feature type="compositionally biased region" description="Gly residues" evidence="1">
    <location>
        <begin position="52"/>
        <end position="74"/>
    </location>
</feature>
<dbReference type="PROSITE" id="PS51257">
    <property type="entry name" value="PROKAR_LIPOPROTEIN"/>
    <property type="match status" value="1"/>
</dbReference>
<name>A0A9X2HP41_9SPHN</name>
<sequence length="291" mass="25904">MINKTAVLPALVFASGAALALAACESSGNYRVGWVGDTPPPGGSASSSSTGGDDGGSSSGGSGGGTASSSGGGSSSSSSGGTASSGGSGSSSSSGGTASSGGGSTGAQGLVGNVLVTAGNTVIGAAGKANGLVQGGVLPTAGVVTGKVTGVLAKTGQTLVRLGEGGTGGGLILDGAGGKVGALVGIDLGKGTVIAAPEGSKSLIGVNVLAQNPTTGTLATVGGGTGGKLLTVDVNGLGGATGGGLLGGVTNAPQPGNLAGTAKGAVKSTVGTVGGVVGGVTGGLLSPKTDK</sequence>
<reference evidence="3" key="1">
    <citation type="submission" date="2022-05" db="EMBL/GenBank/DDBJ databases">
        <title>Sphingomonas sp. strain MG17 Genome sequencing and assembly.</title>
        <authorList>
            <person name="Kim I."/>
        </authorList>
    </citation>
    <scope>NUCLEOTIDE SEQUENCE</scope>
    <source>
        <strain evidence="3">MG17</strain>
    </source>
</reference>